<dbReference type="Gene3D" id="1.10.510.10">
    <property type="entry name" value="Transferase(Phosphotransferase) domain 1"/>
    <property type="match status" value="1"/>
</dbReference>
<dbReference type="EMBL" id="RCMG01000298">
    <property type="protein sequence ID" value="KAG2857250.1"/>
    <property type="molecule type" value="Genomic_DNA"/>
</dbReference>
<dbReference type="InterPro" id="IPR011009">
    <property type="entry name" value="Kinase-like_dom_sf"/>
</dbReference>
<dbReference type="VEuPathDB" id="FungiDB:PC110_g12366"/>
<evidence type="ECO:0000313" key="4">
    <source>
        <dbReference type="Proteomes" id="UP000735874"/>
    </source>
</evidence>
<evidence type="ECO:0000313" key="3">
    <source>
        <dbReference type="EMBL" id="KAG2982249.1"/>
    </source>
</evidence>
<name>A0A8T1KU01_9STRA</name>
<dbReference type="EMBL" id="RCMK01000279">
    <property type="protein sequence ID" value="KAG2938815.1"/>
    <property type="molecule type" value="Genomic_DNA"/>
</dbReference>
<reference evidence="1" key="1">
    <citation type="submission" date="2018-10" db="EMBL/GenBank/DDBJ databases">
        <title>Effector identification in a new, highly contiguous assembly of the strawberry crown rot pathogen Phytophthora cactorum.</title>
        <authorList>
            <person name="Armitage A.D."/>
            <person name="Nellist C.F."/>
            <person name="Bates H."/>
            <person name="Vickerstaff R.J."/>
            <person name="Harrison R.J."/>
        </authorList>
    </citation>
    <scope>NUCLEOTIDE SEQUENCE</scope>
    <source>
        <strain evidence="1">15-7</strain>
        <strain evidence="2">4040</strain>
        <strain evidence="3">P415</strain>
    </source>
</reference>
<protein>
    <recommendedName>
        <fullName evidence="5">Protein kinase-like domain</fullName>
    </recommendedName>
</protein>
<gene>
    <name evidence="1" type="ORF">PC113_g10864</name>
    <name evidence="2" type="ORF">PC117_g11077</name>
    <name evidence="3" type="ORF">PC118_g10074</name>
</gene>
<evidence type="ECO:0000313" key="1">
    <source>
        <dbReference type="EMBL" id="KAG2857250.1"/>
    </source>
</evidence>
<proteinExistence type="predicted"/>
<accession>A0A8T1KU01</accession>
<evidence type="ECO:0008006" key="5">
    <source>
        <dbReference type="Google" id="ProtNLM"/>
    </source>
</evidence>
<comment type="caution">
    <text evidence="1">The sequence shown here is derived from an EMBL/GenBank/DDBJ whole genome shotgun (WGS) entry which is preliminary data.</text>
</comment>
<dbReference type="AlphaFoldDB" id="A0A8T1KU01"/>
<organism evidence="1 4">
    <name type="scientific">Phytophthora cactorum</name>
    <dbReference type="NCBI Taxonomy" id="29920"/>
    <lineage>
        <taxon>Eukaryota</taxon>
        <taxon>Sar</taxon>
        <taxon>Stramenopiles</taxon>
        <taxon>Oomycota</taxon>
        <taxon>Peronosporomycetes</taxon>
        <taxon>Peronosporales</taxon>
        <taxon>Peronosporaceae</taxon>
        <taxon>Phytophthora</taxon>
    </lineage>
</organism>
<sequence>MEPHFTEDLKFCSRESDRVTGKPILRLMDNIKTKNDLAGSLMAAKSTTDDRKQVLELRSLLDRMFTLDPSKRISLKDALAHSFVKGS</sequence>
<evidence type="ECO:0000313" key="2">
    <source>
        <dbReference type="EMBL" id="KAG2938815.1"/>
    </source>
</evidence>
<dbReference type="SUPFAM" id="SSF56112">
    <property type="entry name" value="Protein kinase-like (PK-like)"/>
    <property type="match status" value="1"/>
</dbReference>
<dbReference type="Proteomes" id="UP000735874">
    <property type="component" value="Unassembled WGS sequence"/>
</dbReference>
<dbReference type="Proteomes" id="UP000736787">
    <property type="component" value="Unassembled WGS sequence"/>
</dbReference>
<dbReference type="EMBL" id="RCML01000284">
    <property type="protein sequence ID" value="KAG2982249.1"/>
    <property type="molecule type" value="Genomic_DNA"/>
</dbReference>
<dbReference type="Proteomes" id="UP000697107">
    <property type="component" value="Unassembled WGS sequence"/>
</dbReference>